<gene>
    <name evidence="1" type="ORF">Tci_695704</name>
</gene>
<dbReference type="AlphaFoldDB" id="A0A699L552"/>
<name>A0A699L552_TANCI</name>
<proteinExistence type="predicted"/>
<dbReference type="EMBL" id="BKCJ010582370">
    <property type="protein sequence ID" value="GFB23733.1"/>
    <property type="molecule type" value="Genomic_DNA"/>
</dbReference>
<feature type="non-terminal residue" evidence="1">
    <location>
        <position position="1"/>
    </location>
</feature>
<evidence type="ECO:0000313" key="1">
    <source>
        <dbReference type="EMBL" id="GFB23733.1"/>
    </source>
</evidence>
<sequence length="31" mass="3433">FDVMYVYPGEKYVKVACCVEDDDGSGNENAD</sequence>
<accession>A0A699L552</accession>
<comment type="caution">
    <text evidence="1">The sequence shown here is derived from an EMBL/GenBank/DDBJ whole genome shotgun (WGS) entry which is preliminary data.</text>
</comment>
<protein>
    <submittedName>
        <fullName evidence="1">Uncharacterized protein</fullName>
    </submittedName>
</protein>
<organism evidence="1">
    <name type="scientific">Tanacetum cinerariifolium</name>
    <name type="common">Dalmatian daisy</name>
    <name type="synonym">Chrysanthemum cinerariifolium</name>
    <dbReference type="NCBI Taxonomy" id="118510"/>
    <lineage>
        <taxon>Eukaryota</taxon>
        <taxon>Viridiplantae</taxon>
        <taxon>Streptophyta</taxon>
        <taxon>Embryophyta</taxon>
        <taxon>Tracheophyta</taxon>
        <taxon>Spermatophyta</taxon>
        <taxon>Magnoliopsida</taxon>
        <taxon>eudicotyledons</taxon>
        <taxon>Gunneridae</taxon>
        <taxon>Pentapetalae</taxon>
        <taxon>asterids</taxon>
        <taxon>campanulids</taxon>
        <taxon>Asterales</taxon>
        <taxon>Asteraceae</taxon>
        <taxon>Asteroideae</taxon>
        <taxon>Anthemideae</taxon>
        <taxon>Anthemidinae</taxon>
        <taxon>Tanacetum</taxon>
    </lineage>
</organism>
<reference evidence="1" key="1">
    <citation type="journal article" date="2019" name="Sci. Rep.">
        <title>Draft genome of Tanacetum cinerariifolium, the natural source of mosquito coil.</title>
        <authorList>
            <person name="Yamashiro T."/>
            <person name="Shiraishi A."/>
            <person name="Satake H."/>
            <person name="Nakayama K."/>
        </authorList>
    </citation>
    <scope>NUCLEOTIDE SEQUENCE</scope>
</reference>